<dbReference type="PANTHER" id="PTHR36751:SF1">
    <property type="entry name" value="F3E22.8 PROTEIN"/>
    <property type="match status" value="1"/>
</dbReference>
<dbReference type="InParanoid" id="A0A061EWE7"/>
<dbReference type="OrthoDB" id="1914074at2759"/>
<dbReference type="EMBL" id="CM001882">
    <property type="protein sequence ID" value="EOY06589.1"/>
    <property type="molecule type" value="Genomic_DNA"/>
</dbReference>
<proteinExistence type="predicted"/>
<organism evidence="1 2">
    <name type="scientific">Theobroma cacao</name>
    <name type="common">Cacao</name>
    <name type="synonym">Cocoa</name>
    <dbReference type="NCBI Taxonomy" id="3641"/>
    <lineage>
        <taxon>Eukaryota</taxon>
        <taxon>Viridiplantae</taxon>
        <taxon>Streptophyta</taxon>
        <taxon>Embryophyta</taxon>
        <taxon>Tracheophyta</taxon>
        <taxon>Spermatophyta</taxon>
        <taxon>Magnoliopsida</taxon>
        <taxon>eudicotyledons</taxon>
        <taxon>Gunneridae</taxon>
        <taxon>Pentapetalae</taxon>
        <taxon>rosids</taxon>
        <taxon>malvids</taxon>
        <taxon>Malvales</taxon>
        <taxon>Malvaceae</taxon>
        <taxon>Byttnerioideae</taxon>
        <taxon>Theobroma</taxon>
    </lineage>
</organism>
<dbReference type="OMA" id="FGGHNWD"/>
<dbReference type="PANTHER" id="PTHR36751">
    <property type="entry name" value="F3E22.8 PROTEIN"/>
    <property type="match status" value="1"/>
</dbReference>
<accession>A0A061EWE7</accession>
<dbReference type="HOGENOM" id="CLU_083478_0_0_1"/>
<dbReference type="AlphaFoldDB" id="A0A061EWE7"/>
<dbReference type="Gramene" id="EOY06589">
    <property type="protein sequence ID" value="EOY06589"/>
    <property type="gene ID" value="TCM_021265"/>
</dbReference>
<dbReference type="FunCoup" id="A0A061EWE7">
    <property type="interactions" value="10"/>
</dbReference>
<reference evidence="1 2" key="1">
    <citation type="journal article" date="2013" name="Genome Biol.">
        <title>The genome sequence of the most widely cultivated cacao type and its use to identify candidate genes regulating pod color.</title>
        <authorList>
            <person name="Motamayor J.C."/>
            <person name="Mockaitis K."/>
            <person name="Schmutz J."/>
            <person name="Haiminen N."/>
            <person name="Iii D.L."/>
            <person name="Cornejo O."/>
            <person name="Findley S.D."/>
            <person name="Zheng P."/>
            <person name="Utro F."/>
            <person name="Royaert S."/>
            <person name="Saski C."/>
            <person name="Jenkins J."/>
            <person name="Podicheti R."/>
            <person name="Zhao M."/>
            <person name="Scheffler B.E."/>
            <person name="Stack J.C."/>
            <person name="Feltus F.A."/>
            <person name="Mustiga G.M."/>
            <person name="Amores F."/>
            <person name="Phillips W."/>
            <person name="Marelli J.P."/>
            <person name="May G.D."/>
            <person name="Shapiro H."/>
            <person name="Ma J."/>
            <person name="Bustamante C.D."/>
            <person name="Schnell R.J."/>
            <person name="Main D."/>
            <person name="Gilbert D."/>
            <person name="Parida L."/>
            <person name="Kuhn D.N."/>
        </authorList>
    </citation>
    <scope>NUCLEOTIDE SEQUENCE [LARGE SCALE GENOMIC DNA]</scope>
    <source>
        <strain evidence="2">cv. Matina 1-6</strain>
    </source>
</reference>
<evidence type="ECO:0000313" key="2">
    <source>
        <dbReference type="Proteomes" id="UP000026915"/>
    </source>
</evidence>
<dbReference type="Gramene" id="Tc04v2_t023860.1">
    <property type="protein sequence ID" value="Tc04v2_p023860.1"/>
    <property type="gene ID" value="Tc04v2_g023860"/>
</dbReference>
<dbReference type="Proteomes" id="UP000026915">
    <property type="component" value="Chromosome 4"/>
</dbReference>
<evidence type="ECO:0000313" key="1">
    <source>
        <dbReference type="EMBL" id="EOY06589.1"/>
    </source>
</evidence>
<protein>
    <submittedName>
        <fullName evidence="1">Glycine-rich protein, putative</fullName>
    </submittedName>
</protein>
<dbReference type="KEGG" id="tcc:18603556"/>
<sequence>MDLSLICDTLTVATSQGLGFAKLILDRHHYFAGNGCLSLSSESSADNLGILHVTATIVPVDVVAPPPVKPNSYKTLPRTLLRRKRRTKRTSFSGGEPNDGEDYGFFFASDGGDGYGPFGGGGGGGGGSSWGGSGWNFGEFGGQNWDESSSSSSPWTGTALDFVYEVICWIALSNCVHFAFKKVIRIVANGIEDAGDREKVPMRLASVC</sequence>
<dbReference type="STRING" id="3641.A0A061EWE7"/>
<name>A0A061EWE7_THECC</name>
<gene>
    <name evidence="1" type="ORF">TCM_021265</name>
</gene>
<keyword evidence="2" id="KW-1185">Reference proteome</keyword>
<dbReference type="eggNOG" id="ENOG502RZV7">
    <property type="taxonomic scope" value="Eukaryota"/>
</dbReference>